<evidence type="ECO:0000259" key="8">
    <source>
        <dbReference type="PROSITE" id="PS50089"/>
    </source>
</evidence>
<evidence type="ECO:0000256" key="6">
    <source>
        <dbReference type="RuleBase" id="RU367001"/>
    </source>
</evidence>
<feature type="region of interest" description="Disordered" evidence="7">
    <location>
        <begin position="318"/>
        <end position="453"/>
    </location>
</feature>
<dbReference type="Pfam" id="PF13920">
    <property type="entry name" value="zf-C3HC4_3"/>
    <property type="match status" value="1"/>
</dbReference>
<proteinExistence type="predicted"/>
<organism evidence="10 11">
    <name type="scientific">Bugula neritina</name>
    <name type="common">Brown bryozoan</name>
    <name type="synonym">Sertularia neritina</name>
    <dbReference type="NCBI Taxonomy" id="10212"/>
    <lineage>
        <taxon>Eukaryota</taxon>
        <taxon>Metazoa</taxon>
        <taxon>Spiralia</taxon>
        <taxon>Lophotrochozoa</taxon>
        <taxon>Bryozoa</taxon>
        <taxon>Gymnolaemata</taxon>
        <taxon>Cheilostomatida</taxon>
        <taxon>Flustrina</taxon>
        <taxon>Buguloidea</taxon>
        <taxon>Bugulidae</taxon>
        <taxon>Bugula</taxon>
    </lineage>
</organism>
<evidence type="ECO:0000256" key="1">
    <source>
        <dbReference type="ARBA" id="ARBA00022723"/>
    </source>
</evidence>
<dbReference type="UniPathway" id="UPA00143"/>
<feature type="compositionally biased region" description="Basic and acidic residues" evidence="7">
    <location>
        <begin position="423"/>
        <end position="436"/>
    </location>
</feature>
<protein>
    <recommendedName>
        <fullName evidence="6">E3 ubiquitin-protein ligase CBL</fullName>
        <ecNumber evidence="6">2.3.2.27</ecNumber>
    </recommendedName>
</protein>
<dbReference type="GO" id="GO:0005886">
    <property type="term" value="C:plasma membrane"/>
    <property type="evidence" value="ECO:0007669"/>
    <property type="project" value="TreeGrafter"/>
</dbReference>
<dbReference type="InterPro" id="IPR017907">
    <property type="entry name" value="Znf_RING_CS"/>
</dbReference>
<comment type="function">
    <text evidence="6">E3 ubiquitin-protein ligase which accepts ubiquitin from specific E2 ubiquitin-conjugating enzymes, and transfers it to substrates, generally promoting their degradation by the proteasome.</text>
</comment>
<dbReference type="GO" id="GO:0061630">
    <property type="term" value="F:ubiquitin protein ligase activity"/>
    <property type="evidence" value="ECO:0007669"/>
    <property type="project" value="UniProtKB-EC"/>
</dbReference>
<dbReference type="CDD" id="cd09920">
    <property type="entry name" value="SH2_Cbl-b_TKB"/>
    <property type="match status" value="1"/>
</dbReference>
<dbReference type="SUPFAM" id="SSF57850">
    <property type="entry name" value="RING/U-box"/>
    <property type="match status" value="1"/>
</dbReference>
<dbReference type="Gene3D" id="1.10.8.10">
    <property type="entry name" value="DNA helicase RuvA subunit, C-terminal domain"/>
    <property type="match status" value="1"/>
</dbReference>
<feature type="compositionally biased region" description="Low complexity" evidence="7">
    <location>
        <begin position="381"/>
        <end position="390"/>
    </location>
</feature>
<dbReference type="Proteomes" id="UP000593567">
    <property type="component" value="Unassembled WGS sequence"/>
</dbReference>
<dbReference type="Gene3D" id="3.30.505.10">
    <property type="entry name" value="SH2 domain"/>
    <property type="match status" value="1"/>
</dbReference>
<dbReference type="GO" id="GO:0008270">
    <property type="term" value="F:zinc ion binding"/>
    <property type="evidence" value="ECO:0007669"/>
    <property type="project" value="UniProtKB-KW"/>
</dbReference>
<dbReference type="InterPro" id="IPR011992">
    <property type="entry name" value="EF-hand-dom_pair"/>
</dbReference>
<dbReference type="FunFam" id="3.30.40.10:FF:000015">
    <property type="entry name" value="E3 ubiquitin-protein ligase CBL"/>
    <property type="match status" value="1"/>
</dbReference>
<sequence>MLSELKALFPSGVYCGETFRITKADASDWWKKTFPGRQIAPWRDFQTSITEVHKISTQMESMALKTTIDLTCNDYISCFEFDVFTRLFQPWCNLLVNWSALSVAHPGYAAFLTYDEVKAKLTQYIDIPGSYVFRLSCTKLGQWAIGYVTHDKQILQTIPQNKSLAQALLDGQREGFYLFPNGGGENPDLTLLLGETSEGLIQVTEEQYELYCEMNTTFELCKICAANNKDIRLEPCGHLLCSPCLNSWSEVDGGSCPFCRTEIKGTEVVKIYPFDPAADPKPLEEAKRHIGSISAASGITVADADGIGVYNLEASSSEHSSSESIPGGGNHHNFPKESPRIPRSAPPIPPRSPICSPKLPRHSLSAAGSPALLNSDHHSSHSNNHNGHNHLMSVRQHGGPHLLTPGCDQSDDIPPPLPTSRHKSSDSKASTLDRNHGFSAHAGHSSRQNAGDSHFSHEMEVLVKEGHSYESVTKALAIVDNDIDKARQILQQFSLR</sequence>
<dbReference type="InterPro" id="IPR024159">
    <property type="entry name" value="Cbl_PTB"/>
</dbReference>
<dbReference type="SUPFAM" id="SSF55550">
    <property type="entry name" value="SH2 domain"/>
    <property type="match status" value="1"/>
</dbReference>
<feature type="domain" description="RING-type" evidence="8">
    <location>
        <begin position="221"/>
        <end position="260"/>
    </location>
</feature>
<dbReference type="InterPro" id="IPR001841">
    <property type="entry name" value="Znf_RING"/>
</dbReference>
<dbReference type="GO" id="GO:0030971">
    <property type="term" value="F:receptor tyrosine kinase binding"/>
    <property type="evidence" value="ECO:0007669"/>
    <property type="project" value="TreeGrafter"/>
</dbReference>
<dbReference type="GO" id="GO:0017124">
    <property type="term" value="F:SH3 domain binding"/>
    <property type="evidence" value="ECO:0007669"/>
    <property type="project" value="TreeGrafter"/>
</dbReference>
<dbReference type="InterPro" id="IPR024162">
    <property type="entry name" value="Adaptor_Cbl"/>
</dbReference>
<evidence type="ECO:0000313" key="11">
    <source>
        <dbReference type="Proteomes" id="UP000593567"/>
    </source>
</evidence>
<dbReference type="InterPro" id="IPR036860">
    <property type="entry name" value="SH2_dom_sf"/>
</dbReference>
<dbReference type="Pfam" id="PF02762">
    <property type="entry name" value="Cbl_N3"/>
    <property type="match status" value="1"/>
</dbReference>
<dbReference type="GO" id="GO:0005509">
    <property type="term" value="F:calcium ion binding"/>
    <property type="evidence" value="ECO:0007669"/>
    <property type="project" value="UniProtKB-UniRule"/>
</dbReference>
<dbReference type="AlphaFoldDB" id="A0A7J7J102"/>
<dbReference type="PROSITE" id="PS50089">
    <property type="entry name" value="ZF_RING_2"/>
    <property type="match status" value="1"/>
</dbReference>
<comment type="caution">
    <text evidence="10">The sequence shown here is derived from an EMBL/GenBank/DDBJ whole genome shotgun (WGS) entry which is preliminary data.</text>
</comment>
<dbReference type="PANTHER" id="PTHR23007">
    <property type="entry name" value="CBL"/>
    <property type="match status" value="1"/>
</dbReference>
<dbReference type="GO" id="GO:0045121">
    <property type="term" value="C:membrane raft"/>
    <property type="evidence" value="ECO:0007669"/>
    <property type="project" value="TreeGrafter"/>
</dbReference>
<evidence type="ECO:0000259" key="9">
    <source>
        <dbReference type="PROSITE" id="PS51506"/>
    </source>
</evidence>
<dbReference type="SUPFAM" id="SSF47473">
    <property type="entry name" value="EF-hand"/>
    <property type="match status" value="1"/>
</dbReference>
<comment type="pathway">
    <text evidence="6">Protein modification; protein ubiquitination.</text>
</comment>
<dbReference type="Gene3D" id="1.10.238.10">
    <property type="entry name" value="EF-hand"/>
    <property type="match status" value="1"/>
</dbReference>
<dbReference type="GO" id="GO:0001784">
    <property type="term" value="F:phosphotyrosine residue binding"/>
    <property type="evidence" value="ECO:0007669"/>
    <property type="project" value="UniProtKB-UniRule"/>
</dbReference>
<reference evidence="10" key="1">
    <citation type="submission" date="2020-06" db="EMBL/GenBank/DDBJ databases">
        <title>Draft genome of Bugula neritina, a colonial animal packing powerful symbionts and potential medicines.</title>
        <authorList>
            <person name="Rayko M."/>
        </authorList>
    </citation>
    <scope>NUCLEOTIDE SEQUENCE [LARGE SCALE GENOMIC DNA]</scope>
    <source>
        <strain evidence="10">Kwan_BN1</strain>
    </source>
</reference>
<dbReference type="Gene3D" id="3.30.40.10">
    <property type="entry name" value="Zinc/RING finger domain, C3HC4 (zinc finger)"/>
    <property type="match status" value="1"/>
</dbReference>
<dbReference type="EMBL" id="VXIV02003208">
    <property type="protein sequence ID" value="KAF6019859.1"/>
    <property type="molecule type" value="Genomic_DNA"/>
</dbReference>
<dbReference type="OrthoDB" id="7237699at2759"/>
<dbReference type="SMART" id="SM00184">
    <property type="entry name" value="RING"/>
    <property type="match status" value="1"/>
</dbReference>
<dbReference type="PROSITE" id="PS51506">
    <property type="entry name" value="CBL_PTB"/>
    <property type="match status" value="1"/>
</dbReference>
<keyword evidence="2 5" id="KW-0863">Zinc-finger</keyword>
<keyword evidence="3 6" id="KW-0862">Zinc</keyword>
<dbReference type="PANTHER" id="PTHR23007:SF11">
    <property type="entry name" value="E3 UBIQUITIN-PROTEIN LIGASE CBL"/>
    <property type="match status" value="1"/>
</dbReference>
<dbReference type="InterPro" id="IPR013083">
    <property type="entry name" value="Znf_RING/FYVE/PHD"/>
</dbReference>
<comment type="catalytic activity">
    <reaction evidence="6">
        <text>S-ubiquitinyl-[E2 ubiquitin-conjugating enzyme]-L-cysteine + [acceptor protein]-L-lysine = [E2 ubiquitin-conjugating enzyme]-L-cysteine + N(6)-ubiquitinyl-[acceptor protein]-L-lysine.</text>
        <dbReference type="EC" id="2.3.2.27"/>
    </reaction>
</comment>
<gene>
    <name evidence="10" type="ORF">EB796_021830</name>
</gene>
<dbReference type="GO" id="GO:0016567">
    <property type="term" value="P:protein ubiquitination"/>
    <property type="evidence" value="ECO:0007669"/>
    <property type="project" value="UniProtKB-UniPathway"/>
</dbReference>
<keyword evidence="6" id="KW-0808">Transferase</keyword>
<dbReference type="InterPro" id="IPR014741">
    <property type="entry name" value="Adaptor_Cbl_EF_hand-like"/>
</dbReference>
<evidence type="ECO:0000313" key="10">
    <source>
        <dbReference type="EMBL" id="KAF6019859.1"/>
    </source>
</evidence>
<keyword evidence="1 6" id="KW-0479">Metal-binding</keyword>
<dbReference type="Pfam" id="PF02761">
    <property type="entry name" value="Cbl_N2"/>
    <property type="match status" value="1"/>
</dbReference>
<evidence type="ECO:0000256" key="5">
    <source>
        <dbReference type="PROSITE-ProRule" id="PRU00175"/>
    </source>
</evidence>
<dbReference type="EC" id="2.3.2.27" evidence="6"/>
<dbReference type="InterPro" id="IPR014742">
    <property type="entry name" value="Adaptor_Cbl_SH2-like"/>
</dbReference>
<dbReference type="PROSITE" id="PS00518">
    <property type="entry name" value="ZF_RING_1"/>
    <property type="match status" value="1"/>
</dbReference>
<evidence type="ECO:0000256" key="3">
    <source>
        <dbReference type="ARBA" id="ARBA00022833"/>
    </source>
</evidence>
<accession>A0A7J7J102</accession>
<evidence type="ECO:0000256" key="7">
    <source>
        <dbReference type="SAM" id="MobiDB-lite"/>
    </source>
</evidence>
<dbReference type="GO" id="GO:0007165">
    <property type="term" value="P:signal transduction"/>
    <property type="evidence" value="ECO:0007669"/>
    <property type="project" value="TreeGrafter"/>
</dbReference>
<keyword evidence="6" id="KW-0833">Ubl conjugation pathway</keyword>
<comment type="domain">
    <text evidence="6">The N-terminus is composed of the phosphotyrosine binding (PTB) domain, a short linker region and the RING-type zinc finger. The PTB domain, which is also called TKB (tyrosine kinase binding) domain, is composed of three different subdomains: a four-helix bundle (4H), a calcium-binding EF hand and a divergent SH2 domain.</text>
</comment>
<feature type="domain" description="Cbl-PTB" evidence="9">
    <location>
        <begin position="1"/>
        <end position="191"/>
    </location>
</feature>
<evidence type="ECO:0000256" key="4">
    <source>
        <dbReference type="ARBA" id="ARBA00022837"/>
    </source>
</evidence>
<keyword evidence="11" id="KW-1185">Reference proteome</keyword>
<dbReference type="GO" id="GO:0023051">
    <property type="term" value="P:regulation of signaling"/>
    <property type="evidence" value="ECO:0007669"/>
    <property type="project" value="InterPro"/>
</dbReference>
<evidence type="ECO:0000256" key="2">
    <source>
        <dbReference type="ARBA" id="ARBA00022771"/>
    </source>
</evidence>
<name>A0A7J7J102_BUGNE</name>
<keyword evidence="4 6" id="KW-0106">Calcium</keyword>